<dbReference type="Gene3D" id="3.40.50.1820">
    <property type="entry name" value="alpha/beta hydrolase"/>
    <property type="match status" value="1"/>
</dbReference>
<dbReference type="InterPro" id="IPR029058">
    <property type="entry name" value="AB_hydrolase_fold"/>
</dbReference>
<dbReference type="Pfam" id="PF01738">
    <property type="entry name" value="DLH"/>
    <property type="match status" value="1"/>
</dbReference>
<dbReference type="SUPFAM" id="SSF53474">
    <property type="entry name" value="alpha/beta-Hydrolases"/>
    <property type="match status" value="1"/>
</dbReference>
<dbReference type="PANTHER" id="PTHR46623:SF6">
    <property type="entry name" value="ALPHA_BETA-HYDROLASES SUPERFAMILY PROTEIN"/>
    <property type="match status" value="1"/>
</dbReference>
<dbReference type="AlphaFoldDB" id="A0A3E3DTW0"/>
<dbReference type="GO" id="GO:0016787">
    <property type="term" value="F:hydrolase activity"/>
    <property type="evidence" value="ECO:0007669"/>
    <property type="project" value="UniProtKB-KW"/>
</dbReference>
<dbReference type="InterPro" id="IPR002925">
    <property type="entry name" value="Dienelactn_hydro"/>
</dbReference>
<dbReference type="Proteomes" id="UP000261023">
    <property type="component" value="Unassembled WGS sequence"/>
</dbReference>
<evidence type="ECO:0000259" key="1">
    <source>
        <dbReference type="Pfam" id="PF01738"/>
    </source>
</evidence>
<name>A0A3E3DTW0_9FIRM</name>
<accession>A0A3E3DTW0</accession>
<dbReference type="OrthoDB" id="115291at2"/>
<organism evidence="2 3">
    <name type="scientific">Hungatella hathewayi</name>
    <dbReference type="NCBI Taxonomy" id="154046"/>
    <lineage>
        <taxon>Bacteria</taxon>
        <taxon>Bacillati</taxon>
        <taxon>Bacillota</taxon>
        <taxon>Clostridia</taxon>
        <taxon>Lachnospirales</taxon>
        <taxon>Lachnospiraceae</taxon>
        <taxon>Hungatella</taxon>
    </lineage>
</organism>
<gene>
    <name evidence="2" type="ORF">DWX31_03795</name>
</gene>
<dbReference type="PANTHER" id="PTHR46623">
    <property type="entry name" value="CARBOXYMETHYLENEBUTENOLIDASE-RELATED"/>
    <property type="match status" value="1"/>
</dbReference>
<keyword evidence="2" id="KW-0378">Hydrolase</keyword>
<comment type="caution">
    <text evidence="2">The sequence shown here is derived from an EMBL/GenBank/DDBJ whole genome shotgun (WGS) entry which is preliminary data.</text>
</comment>
<protein>
    <submittedName>
        <fullName evidence="2">Hydrolase</fullName>
    </submittedName>
</protein>
<dbReference type="EMBL" id="QTJW01000002">
    <property type="protein sequence ID" value="RGD72168.1"/>
    <property type="molecule type" value="Genomic_DNA"/>
</dbReference>
<sequence length="203" mass="22892">MLKYVSGNKTALIFLHEIYGINAFAKDCCQQYHTEGYDVFCPELYGRPITFPYTKADEAYSTFRRAAGFDTYRKINSLASVLRQTYANIVVIGFSVGATVAWRCSETSLYDGMICCYGSRIRDFLTIEPQCPTLLIFAQKDTFDVQGTAAQLCCKNNTLVKVIDGRHGFADHYSENFNYASAKVLDKLRKDFFDSCITCIPGL</sequence>
<dbReference type="RefSeq" id="WP_025530081.1">
    <property type="nucleotide sequence ID" value="NZ_QTJW01000002.1"/>
</dbReference>
<feature type="domain" description="Dienelactone hydrolase" evidence="1">
    <location>
        <begin position="9"/>
        <end position="193"/>
    </location>
</feature>
<proteinExistence type="predicted"/>
<evidence type="ECO:0000313" key="3">
    <source>
        <dbReference type="Proteomes" id="UP000261023"/>
    </source>
</evidence>
<evidence type="ECO:0000313" key="2">
    <source>
        <dbReference type="EMBL" id="RGD72168.1"/>
    </source>
</evidence>
<reference evidence="2 3" key="1">
    <citation type="submission" date="2018-08" db="EMBL/GenBank/DDBJ databases">
        <title>A genome reference for cultivated species of the human gut microbiota.</title>
        <authorList>
            <person name="Zou Y."/>
            <person name="Xue W."/>
            <person name="Luo G."/>
        </authorList>
    </citation>
    <scope>NUCLEOTIDE SEQUENCE [LARGE SCALE GENOMIC DNA]</scope>
    <source>
        <strain evidence="2 3">AF19-13AC</strain>
    </source>
</reference>
<dbReference type="InterPro" id="IPR051049">
    <property type="entry name" value="Dienelactone_hydrolase-like"/>
</dbReference>